<proteinExistence type="predicted"/>
<accession>A0A9X3LVA0</accession>
<evidence type="ECO:0008006" key="5">
    <source>
        <dbReference type="Google" id="ProtNLM"/>
    </source>
</evidence>
<dbReference type="RefSeq" id="WP_269966242.1">
    <property type="nucleotide sequence ID" value="NZ_JAKMUS010000021.1"/>
</dbReference>
<feature type="compositionally biased region" description="Low complexity" evidence="1">
    <location>
        <begin position="84"/>
        <end position="102"/>
    </location>
</feature>
<sequence>MTTPNDPYNNGNNPYSQNGNGNEGGTGQPGPADQSGYGQDPNQNQSSAYGQGYSQDYGQSANGGYGQDPNQNQNQGYGYGYGQNQGYNQGQDYGQGQAQGANPYGSYESYNTSASQDAYGSGYVDPNAGSQSGQPLVTNAGPLPVIESLTFGFKRVFTSQWHVYLGLSVIPMVALMVGMALVIAPMVAGIMADPDNFILGAGSIASVAVLAILGGIASLVFQIVMTKVALRDAAGEAPAWDRAFKDVPWAQGILVHILVGLATLLVGLVLMAIPLLLIATVSPALGVLLAVIVVFGFIFLYPFIALIPLYAIDGRTNAVGAFSAAFNDVKANYWRVLGALVVVGLISTIASSITQGLSSIIMAPVTALVSVFVYRWISDRHEQPVQQDGYMSMY</sequence>
<dbReference type="Proteomes" id="UP001146468">
    <property type="component" value="Unassembled WGS sequence"/>
</dbReference>
<evidence type="ECO:0000313" key="3">
    <source>
        <dbReference type="EMBL" id="MCZ9294825.1"/>
    </source>
</evidence>
<evidence type="ECO:0000256" key="2">
    <source>
        <dbReference type="SAM" id="Phobius"/>
    </source>
</evidence>
<feature type="compositionally biased region" description="Low complexity" evidence="1">
    <location>
        <begin position="1"/>
        <end position="20"/>
    </location>
</feature>
<evidence type="ECO:0000313" key="4">
    <source>
        <dbReference type="Proteomes" id="UP001146468"/>
    </source>
</evidence>
<name>A0A9X3LVA0_9CORY</name>
<reference evidence="3" key="1">
    <citation type="submission" date="2022-02" db="EMBL/GenBank/DDBJ databases">
        <title>Corynebacterium sp. from urogenital microbiome.</title>
        <authorList>
            <person name="Cappelli E.A."/>
            <person name="Ribeiro T.G."/>
            <person name="Peixe L."/>
        </authorList>
    </citation>
    <scope>NUCLEOTIDE SEQUENCE</scope>
    <source>
        <strain evidence="3">C8Ua_172</strain>
    </source>
</reference>
<dbReference type="EMBL" id="JAKMUS010000021">
    <property type="protein sequence ID" value="MCZ9294825.1"/>
    <property type="molecule type" value="Genomic_DNA"/>
</dbReference>
<feature type="compositionally biased region" description="Low complexity" evidence="1">
    <location>
        <begin position="67"/>
        <end position="76"/>
    </location>
</feature>
<keyword evidence="2" id="KW-0472">Membrane</keyword>
<feature type="transmembrane region" description="Helical" evidence="2">
    <location>
        <begin position="285"/>
        <end position="312"/>
    </location>
</feature>
<keyword evidence="2" id="KW-1133">Transmembrane helix</keyword>
<evidence type="ECO:0000256" key="1">
    <source>
        <dbReference type="SAM" id="MobiDB-lite"/>
    </source>
</evidence>
<keyword evidence="2" id="KW-0812">Transmembrane</keyword>
<feature type="compositionally biased region" description="Polar residues" evidence="1">
    <location>
        <begin position="36"/>
        <end position="60"/>
    </location>
</feature>
<feature type="transmembrane region" description="Helical" evidence="2">
    <location>
        <begin position="359"/>
        <end position="377"/>
    </location>
</feature>
<gene>
    <name evidence="3" type="ORF">L8U60_10035</name>
</gene>
<organism evidence="3 4">
    <name type="scientific">Corynebacterium meitnerae</name>
    <dbReference type="NCBI Taxonomy" id="2913498"/>
    <lineage>
        <taxon>Bacteria</taxon>
        <taxon>Bacillati</taxon>
        <taxon>Actinomycetota</taxon>
        <taxon>Actinomycetes</taxon>
        <taxon>Mycobacteriales</taxon>
        <taxon>Corynebacteriaceae</taxon>
        <taxon>Corynebacterium</taxon>
    </lineage>
</organism>
<comment type="caution">
    <text evidence="3">The sequence shown here is derived from an EMBL/GenBank/DDBJ whole genome shotgun (WGS) entry which is preliminary data.</text>
</comment>
<feature type="region of interest" description="Disordered" evidence="1">
    <location>
        <begin position="1"/>
        <end position="113"/>
    </location>
</feature>
<feature type="transmembrane region" description="Helical" evidence="2">
    <location>
        <begin position="253"/>
        <end position="279"/>
    </location>
</feature>
<feature type="transmembrane region" description="Helical" evidence="2">
    <location>
        <begin position="197"/>
        <end position="221"/>
    </location>
</feature>
<protein>
    <recommendedName>
        <fullName evidence="5">Glycerophosphoryl diester phosphodiesterase membrane domain-containing protein</fullName>
    </recommendedName>
</protein>
<feature type="transmembrane region" description="Helical" evidence="2">
    <location>
        <begin position="163"/>
        <end position="191"/>
    </location>
</feature>
<feature type="transmembrane region" description="Helical" evidence="2">
    <location>
        <begin position="333"/>
        <end position="353"/>
    </location>
</feature>
<dbReference type="AlphaFoldDB" id="A0A9X3LVA0"/>
<keyword evidence="4" id="KW-1185">Reference proteome</keyword>